<accession>A0AAN6N0L2</accession>
<dbReference type="AlphaFoldDB" id="A0AAN6N0L2"/>
<feature type="compositionally biased region" description="Low complexity" evidence="1">
    <location>
        <begin position="456"/>
        <end position="474"/>
    </location>
</feature>
<feature type="compositionally biased region" description="Low complexity" evidence="1">
    <location>
        <begin position="512"/>
        <end position="529"/>
    </location>
</feature>
<feature type="region of interest" description="Disordered" evidence="1">
    <location>
        <begin position="504"/>
        <end position="532"/>
    </location>
</feature>
<feature type="region of interest" description="Disordered" evidence="1">
    <location>
        <begin position="395"/>
        <end position="474"/>
    </location>
</feature>
<feature type="compositionally biased region" description="Polar residues" evidence="1">
    <location>
        <begin position="413"/>
        <end position="424"/>
    </location>
</feature>
<sequence>MDTSRSVFNDNNDNGFLYALDKPLSTLAEELGLQSMVVDMEYHVKRSDATRIEERRALDPSQPHKPDDIFLLYCKSFELLVEEWLRRHAALASSKQHEPHQMQLRHRPGRQMPTAAAPPPPNGRARRNVRAPEIDRRTIIAALQKSWGMETAHVTDTFKRWAQLERDNHNLAFPPWEQMKKQKEKNPQAVISPVDLTLISSSTLSPRAMRVQKRQAKKDNAENRNKLLAALNPGGKSGSAAALLVLANVEPDNQDVPPESSGSSTPTVVTTPVHSSPEPEPIRFTSEMLRGSSQPFSPLEPTPEPQPQQFPPLAPEAFLPEGYIPPTPAELSHIPRDVFVQRYKLFVEHLRQYWDPATGEVGGSAASVAGSNTSSTSSKSWEDCHRELQELVDGIGNEDLPLDDWRNPRGWLPSSQPRSETNGSANGGNTGFHDGVGPSPQQPGENQVNDVMSPHSELQNQNPSSESSEGSSMDLSDLEIVIPDSESDHWDLFTAQVALDEAAAYDDDSDSAQDFSVQQEQQQQNQQQAEEGDGEVVFDWPFPGLADVPTWQQVLGQQQAEEVNGEDWLLPGLSEIPETLHILDSQ</sequence>
<feature type="region of interest" description="Disordered" evidence="1">
    <location>
        <begin position="362"/>
        <end position="382"/>
    </location>
</feature>
<organism evidence="2 3">
    <name type="scientific">Diplogelasinospora grovesii</name>
    <dbReference type="NCBI Taxonomy" id="303347"/>
    <lineage>
        <taxon>Eukaryota</taxon>
        <taxon>Fungi</taxon>
        <taxon>Dikarya</taxon>
        <taxon>Ascomycota</taxon>
        <taxon>Pezizomycotina</taxon>
        <taxon>Sordariomycetes</taxon>
        <taxon>Sordariomycetidae</taxon>
        <taxon>Sordariales</taxon>
        <taxon>Diplogelasinosporaceae</taxon>
        <taxon>Diplogelasinospora</taxon>
    </lineage>
</organism>
<feature type="compositionally biased region" description="Low complexity" evidence="1">
    <location>
        <begin position="256"/>
        <end position="276"/>
    </location>
</feature>
<evidence type="ECO:0000256" key="1">
    <source>
        <dbReference type="SAM" id="MobiDB-lite"/>
    </source>
</evidence>
<dbReference type="Proteomes" id="UP001303473">
    <property type="component" value="Unassembled WGS sequence"/>
</dbReference>
<protein>
    <submittedName>
        <fullName evidence="2">Uncharacterized protein</fullName>
    </submittedName>
</protein>
<name>A0AAN6N0L2_9PEZI</name>
<evidence type="ECO:0000313" key="3">
    <source>
        <dbReference type="Proteomes" id="UP001303473"/>
    </source>
</evidence>
<evidence type="ECO:0000313" key="2">
    <source>
        <dbReference type="EMBL" id="KAK3936985.1"/>
    </source>
</evidence>
<reference evidence="3" key="1">
    <citation type="journal article" date="2023" name="Mol. Phylogenet. Evol.">
        <title>Genome-scale phylogeny and comparative genomics of the fungal order Sordariales.</title>
        <authorList>
            <person name="Hensen N."/>
            <person name="Bonometti L."/>
            <person name="Westerberg I."/>
            <person name="Brannstrom I.O."/>
            <person name="Guillou S."/>
            <person name="Cros-Aarteil S."/>
            <person name="Calhoun S."/>
            <person name="Haridas S."/>
            <person name="Kuo A."/>
            <person name="Mondo S."/>
            <person name="Pangilinan J."/>
            <person name="Riley R."/>
            <person name="LaButti K."/>
            <person name="Andreopoulos B."/>
            <person name="Lipzen A."/>
            <person name="Chen C."/>
            <person name="Yan M."/>
            <person name="Daum C."/>
            <person name="Ng V."/>
            <person name="Clum A."/>
            <person name="Steindorff A."/>
            <person name="Ohm R.A."/>
            <person name="Martin F."/>
            <person name="Silar P."/>
            <person name="Natvig D.O."/>
            <person name="Lalanne C."/>
            <person name="Gautier V."/>
            <person name="Ament-Velasquez S.L."/>
            <person name="Kruys A."/>
            <person name="Hutchinson M.I."/>
            <person name="Powell A.J."/>
            <person name="Barry K."/>
            <person name="Miller A.N."/>
            <person name="Grigoriev I.V."/>
            <person name="Debuchy R."/>
            <person name="Gladieux P."/>
            <person name="Hiltunen Thoren M."/>
            <person name="Johannesson H."/>
        </authorList>
    </citation>
    <scope>NUCLEOTIDE SEQUENCE [LARGE SCALE GENOMIC DNA]</scope>
    <source>
        <strain evidence="3">CBS 340.73</strain>
    </source>
</reference>
<keyword evidence="3" id="KW-1185">Reference proteome</keyword>
<feature type="region of interest" description="Disordered" evidence="1">
    <location>
        <begin position="92"/>
        <end position="127"/>
    </location>
</feature>
<dbReference type="EMBL" id="MU853867">
    <property type="protein sequence ID" value="KAK3936985.1"/>
    <property type="molecule type" value="Genomic_DNA"/>
</dbReference>
<comment type="caution">
    <text evidence="2">The sequence shown here is derived from an EMBL/GenBank/DDBJ whole genome shotgun (WGS) entry which is preliminary data.</text>
</comment>
<gene>
    <name evidence="2" type="ORF">QBC46DRAFT_345087</name>
</gene>
<feature type="compositionally biased region" description="Low complexity" evidence="1">
    <location>
        <begin position="362"/>
        <end position="379"/>
    </location>
</feature>
<feature type="region of interest" description="Disordered" evidence="1">
    <location>
        <begin position="251"/>
        <end position="282"/>
    </location>
</feature>
<proteinExistence type="predicted"/>